<feature type="transmembrane region" description="Helical" evidence="7">
    <location>
        <begin position="158"/>
        <end position="176"/>
    </location>
</feature>
<feature type="transmembrane region" description="Helical" evidence="7">
    <location>
        <begin position="264"/>
        <end position="288"/>
    </location>
</feature>
<dbReference type="RefSeq" id="WP_028963284.1">
    <property type="nucleotide sequence ID" value="NZ_FWWY01000001.1"/>
</dbReference>
<comment type="similarity">
    <text evidence="7">Belongs to the binding-protein-dependent transport system permease family.</text>
</comment>
<sequence length="300" mass="32171">MIATTSPDGPSIRRGSKISTITHSLGRFFSDPKARVGGVIFAVFILMAIFAPWLIRYNPQSTQFAPWQSPNANHWLGTTGTGQDVYSQIVWGSRATLAIGIGAGFVSTFIAIVIGMFGGFLGGWIDNILATFTNIVLVIPGLPLLIVITAYAKNAGSFTIALIIGLTGWAWGARVLRSQVMSIGGRDFVTAARLSGASSWRIVMVEILPNMMALVAANLIYGSLYAILAETGLEFLGLGNVSQITWGTMLYWADAGQALLNGAWWWFVPPGLAIALVGGSFGLLNFAVDQYTNPRLRGKH</sequence>
<dbReference type="PROSITE" id="PS50928">
    <property type="entry name" value="ABC_TM1"/>
    <property type="match status" value="1"/>
</dbReference>
<comment type="subcellular location">
    <subcellularLocation>
        <location evidence="1 7">Cell membrane</location>
        <topology evidence="1 7">Multi-pass membrane protein</topology>
    </subcellularLocation>
</comment>
<dbReference type="OrthoDB" id="9797472at2"/>
<dbReference type="Gene3D" id="1.10.3720.10">
    <property type="entry name" value="MetI-like"/>
    <property type="match status" value="1"/>
</dbReference>
<dbReference type="GO" id="GO:0005886">
    <property type="term" value="C:plasma membrane"/>
    <property type="evidence" value="ECO:0007669"/>
    <property type="project" value="UniProtKB-SubCell"/>
</dbReference>
<protein>
    <submittedName>
        <fullName evidence="9">Peptide/nickel transport system permease protein</fullName>
    </submittedName>
</protein>
<evidence type="ECO:0000256" key="3">
    <source>
        <dbReference type="ARBA" id="ARBA00022475"/>
    </source>
</evidence>
<evidence type="ECO:0000256" key="5">
    <source>
        <dbReference type="ARBA" id="ARBA00022989"/>
    </source>
</evidence>
<evidence type="ECO:0000313" key="9">
    <source>
        <dbReference type="EMBL" id="SMC04832.1"/>
    </source>
</evidence>
<dbReference type="CDD" id="cd06261">
    <property type="entry name" value="TM_PBP2"/>
    <property type="match status" value="1"/>
</dbReference>
<keyword evidence="2 7" id="KW-0813">Transport</keyword>
<feature type="transmembrane region" description="Helical" evidence="7">
    <location>
        <begin position="128"/>
        <end position="152"/>
    </location>
</feature>
<dbReference type="InterPro" id="IPR035906">
    <property type="entry name" value="MetI-like_sf"/>
</dbReference>
<dbReference type="PANTHER" id="PTHR43386:SF1">
    <property type="entry name" value="D,D-DIPEPTIDE TRANSPORT SYSTEM PERMEASE PROTEIN DDPC-RELATED"/>
    <property type="match status" value="1"/>
</dbReference>
<dbReference type="PANTHER" id="PTHR43386">
    <property type="entry name" value="OLIGOPEPTIDE TRANSPORT SYSTEM PERMEASE PROTEIN APPC"/>
    <property type="match status" value="1"/>
</dbReference>
<dbReference type="Pfam" id="PF00528">
    <property type="entry name" value="BPD_transp_1"/>
    <property type="match status" value="1"/>
</dbReference>
<proteinExistence type="inferred from homology"/>
<keyword evidence="3" id="KW-1003">Cell membrane</keyword>
<dbReference type="InterPro" id="IPR000515">
    <property type="entry name" value="MetI-like"/>
</dbReference>
<evidence type="ECO:0000259" key="8">
    <source>
        <dbReference type="PROSITE" id="PS50928"/>
    </source>
</evidence>
<evidence type="ECO:0000256" key="1">
    <source>
        <dbReference type="ARBA" id="ARBA00004651"/>
    </source>
</evidence>
<name>A0A1W1WF57_SULTA</name>
<reference evidence="10" key="1">
    <citation type="submission" date="2017-04" db="EMBL/GenBank/DDBJ databases">
        <authorList>
            <person name="Varghese N."/>
            <person name="Submissions S."/>
        </authorList>
    </citation>
    <scope>NUCLEOTIDE SEQUENCE [LARGE SCALE GENOMIC DNA]</scope>
    <source>
        <strain evidence="10">DSM 9293</strain>
    </source>
</reference>
<keyword evidence="5 7" id="KW-1133">Transmembrane helix</keyword>
<dbReference type="GO" id="GO:0071916">
    <property type="term" value="F:dipeptide transmembrane transporter activity"/>
    <property type="evidence" value="ECO:0007669"/>
    <property type="project" value="TreeGrafter"/>
</dbReference>
<feature type="transmembrane region" description="Helical" evidence="7">
    <location>
        <begin position="207"/>
        <end position="228"/>
    </location>
</feature>
<dbReference type="EMBL" id="FWWY01000001">
    <property type="protein sequence ID" value="SMC04832.1"/>
    <property type="molecule type" value="Genomic_DNA"/>
</dbReference>
<evidence type="ECO:0000256" key="4">
    <source>
        <dbReference type="ARBA" id="ARBA00022692"/>
    </source>
</evidence>
<dbReference type="Proteomes" id="UP000192660">
    <property type="component" value="Unassembled WGS sequence"/>
</dbReference>
<dbReference type="SUPFAM" id="SSF161098">
    <property type="entry name" value="MetI-like"/>
    <property type="match status" value="1"/>
</dbReference>
<feature type="transmembrane region" description="Helical" evidence="7">
    <location>
        <begin position="97"/>
        <end position="121"/>
    </location>
</feature>
<keyword evidence="4 7" id="KW-0812">Transmembrane</keyword>
<accession>A0A1W1WF57</accession>
<dbReference type="InterPro" id="IPR050366">
    <property type="entry name" value="BP-dependent_transpt_permease"/>
</dbReference>
<evidence type="ECO:0000256" key="2">
    <source>
        <dbReference type="ARBA" id="ARBA00022448"/>
    </source>
</evidence>
<gene>
    <name evidence="9" type="ORF">SAMN00768000_1872</name>
</gene>
<dbReference type="AlphaFoldDB" id="A0A1W1WF57"/>
<evidence type="ECO:0000256" key="6">
    <source>
        <dbReference type="ARBA" id="ARBA00023136"/>
    </source>
</evidence>
<dbReference type="InterPro" id="IPR025966">
    <property type="entry name" value="OppC_N"/>
</dbReference>
<feature type="domain" description="ABC transmembrane type-1" evidence="8">
    <location>
        <begin position="97"/>
        <end position="285"/>
    </location>
</feature>
<keyword evidence="6 7" id="KW-0472">Membrane</keyword>
<organism evidence="9 10">
    <name type="scientific">Sulfobacillus thermosulfidooxidans (strain DSM 9293 / VKM B-1269 / AT-1)</name>
    <dbReference type="NCBI Taxonomy" id="929705"/>
    <lineage>
        <taxon>Bacteria</taxon>
        <taxon>Bacillati</taxon>
        <taxon>Bacillota</taxon>
        <taxon>Clostridia</taxon>
        <taxon>Eubacteriales</taxon>
        <taxon>Clostridiales Family XVII. Incertae Sedis</taxon>
        <taxon>Sulfobacillus</taxon>
    </lineage>
</organism>
<evidence type="ECO:0000256" key="7">
    <source>
        <dbReference type="RuleBase" id="RU363032"/>
    </source>
</evidence>
<dbReference type="Pfam" id="PF12911">
    <property type="entry name" value="OppC_N"/>
    <property type="match status" value="1"/>
</dbReference>
<evidence type="ECO:0000313" key="10">
    <source>
        <dbReference type="Proteomes" id="UP000192660"/>
    </source>
</evidence>
<feature type="transmembrane region" description="Helical" evidence="7">
    <location>
        <begin position="36"/>
        <end position="55"/>
    </location>
</feature>
<keyword evidence="10" id="KW-1185">Reference proteome</keyword>